<dbReference type="EMBL" id="LR031872">
    <property type="protein sequence ID" value="VDC94672.1"/>
    <property type="molecule type" value="Genomic_DNA"/>
</dbReference>
<dbReference type="AlphaFoldDB" id="A0A3P6APS6"/>
<proteinExistence type="predicted"/>
<accession>A0A3P6APS6</accession>
<feature type="compositionally biased region" description="Basic and acidic residues" evidence="1">
    <location>
        <begin position="74"/>
        <end position="88"/>
    </location>
</feature>
<feature type="region of interest" description="Disordered" evidence="1">
    <location>
        <begin position="40"/>
        <end position="88"/>
    </location>
</feature>
<gene>
    <name evidence="2" type="ORF">BOLC3T18014H</name>
</gene>
<organism evidence="2">
    <name type="scientific">Brassica oleracea</name>
    <name type="common">Wild cabbage</name>
    <dbReference type="NCBI Taxonomy" id="3712"/>
    <lineage>
        <taxon>Eukaryota</taxon>
        <taxon>Viridiplantae</taxon>
        <taxon>Streptophyta</taxon>
        <taxon>Embryophyta</taxon>
        <taxon>Tracheophyta</taxon>
        <taxon>Spermatophyta</taxon>
        <taxon>Magnoliopsida</taxon>
        <taxon>eudicotyledons</taxon>
        <taxon>Gunneridae</taxon>
        <taxon>Pentapetalae</taxon>
        <taxon>rosids</taxon>
        <taxon>malvids</taxon>
        <taxon>Brassicales</taxon>
        <taxon>Brassicaceae</taxon>
        <taxon>Brassiceae</taxon>
        <taxon>Brassica</taxon>
    </lineage>
</organism>
<name>A0A3P6APS6_BRAOL</name>
<evidence type="ECO:0000256" key="1">
    <source>
        <dbReference type="SAM" id="MobiDB-lite"/>
    </source>
</evidence>
<sequence length="206" mass="22939">MADHLLKIEETMDCRLQKMEEKVDLLFASISLNNKAAATFKTSSAKAEAKNMSIDESSSDEEPFQKKSRANTKIPKEEGSGDHVAEKSDEKYNDDRFGLFGGRGRGQASDKRFGLFGGRGRGQEGDERFDIFSFGPGRGQETVDPFCRFFDDGRENYDRFWRFPGDYGQDSYDSYGRFSGGRGRGLLVGGRFRGGRCGGQGYCGTC</sequence>
<reference evidence="2" key="1">
    <citation type="submission" date="2018-11" db="EMBL/GenBank/DDBJ databases">
        <authorList>
            <consortium name="Genoscope - CEA"/>
            <person name="William W."/>
        </authorList>
    </citation>
    <scope>NUCLEOTIDE SEQUENCE</scope>
</reference>
<evidence type="ECO:0000313" key="2">
    <source>
        <dbReference type="EMBL" id="VDC94672.1"/>
    </source>
</evidence>
<protein>
    <submittedName>
        <fullName evidence="2">Uncharacterized protein</fullName>
    </submittedName>
</protein>